<dbReference type="AlphaFoldDB" id="A0A9W7GDV4"/>
<comment type="caution">
    <text evidence="2">The sequence shown here is derived from an EMBL/GenBank/DDBJ whole genome shotgun (WGS) entry which is preliminary data.</text>
</comment>
<dbReference type="Gene3D" id="3.40.50.720">
    <property type="entry name" value="NAD(P)-binding Rossmann-like Domain"/>
    <property type="match status" value="1"/>
</dbReference>
<dbReference type="SUPFAM" id="SSF51735">
    <property type="entry name" value="NAD(P)-binding Rossmann-fold domains"/>
    <property type="match status" value="1"/>
</dbReference>
<dbReference type="Proteomes" id="UP001165065">
    <property type="component" value="Unassembled WGS sequence"/>
</dbReference>
<sequence length="326" mass="36025">MNRVAITGALSYTGRYLSKYLLSNGTKSVLSLSRRTIPLSSHVLSSSDLSKITTTTLDFNSREKMEVELKGVDVLFCTYWIRFERDGDTHEKAAERVRELFLAAKSAGVSKVVFSSHTRTSLTSPYSYIRGKALAESYLRSICSSSTMNYSIVRPCGIFGDKPVESILMNNAAWVMRRTPLFLLAGKGGETFQPVHVRDMAKLMGDLGKSKDTTGEEMDACGPDAPTALELFRRLNGSVGGRGFVVPSGLPTRVIGAMTKPIDWLTGDVLLDTDDLDLLGSGLTFANEPSDPLIKGRRSLFQWIDEVKDELGQEYVSSIQRYYKTK</sequence>
<dbReference type="GO" id="GO:0044877">
    <property type="term" value="F:protein-containing complex binding"/>
    <property type="evidence" value="ECO:0007669"/>
    <property type="project" value="TreeGrafter"/>
</dbReference>
<dbReference type="EMBL" id="BRYA01000178">
    <property type="protein sequence ID" value="GMI42648.1"/>
    <property type="molecule type" value="Genomic_DNA"/>
</dbReference>
<dbReference type="InterPro" id="IPR051207">
    <property type="entry name" value="ComplexI_NDUFA9_subunit"/>
</dbReference>
<evidence type="ECO:0000313" key="3">
    <source>
        <dbReference type="Proteomes" id="UP001165065"/>
    </source>
</evidence>
<accession>A0A9W7GDV4</accession>
<keyword evidence="3" id="KW-1185">Reference proteome</keyword>
<dbReference type="PANTHER" id="PTHR12126">
    <property type="entry name" value="NADH-UBIQUINONE OXIDOREDUCTASE 39 KDA SUBUNIT-RELATED"/>
    <property type="match status" value="1"/>
</dbReference>
<organism evidence="2 3">
    <name type="scientific">Triparma columacea</name>
    <dbReference type="NCBI Taxonomy" id="722753"/>
    <lineage>
        <taxon>Eukaryota</taxon>
        <taxon>Sar</taxon>
        <taxon>Stramenopiles</taxon>
        <taxon>Ochrophyta</taxon>
        <taxon>Bolidophyceae</taxon>
        <taxon>Parmales</taxon>
        <taxon>Triparmaceae</taxon>
        <taxon>Triparma</taxon>
    </lineage>
</organism>
<name>A0A9W7GDV4_9STRA</name>
<evidence type="ECO:0000313" key="2">
    <source>
        <dbReference type="EMBL" id="GMI42648.1"/>
    </source>
</evidence>
<feature type="domain" description="NAD-dependent epimerase/dehydratase" evidence="1">
    <location>
        <begin position="4"/>
        <end position="204"/>
    </location>
</feature>
<evidence type="ECO:0000259" key="1">
    <source>
        <dbReference type="Pfam" id="PF01370"/>
    </source>
</evidence>
<dbReference type="PANTHER" id="PTHR12126:SF11">
    <property type="entry name" value="NADH DEHYDROGENASE [UBIQUINONE] 1 ALPHA SUBCOMPLEX SUBUNIT 9, MITOCHONDRIAL"/>
    <property type="match status" value="1"/>
</dbReference>
<dbReference type="InterPro" id="IPR001509">
    <property type="entry name" value="Epimerase_deHydtase"/>
</dbReference>
<dbReference type="OrthoDB" id="275457at2759"/>
<protein>
    <recommendedName>
        <fullName evidence="1">NAD-dependent epimerase/dehydratase domain-containing protein</fullName>
    </recommendedName>
</protein>
<dbReference type="InterPro" id="IPR036291">
    <property type="entry name" value="NAD(P)-bd_dom_sf"/>
</dbReference>
<reference evidence="3" key="1">
    <citation type="journal article" date="2023" name="Commun. Biol.">
        <title>Genome analysis of Parmales, the sister group of diatoms, reveals the evolutionary specialization of diatoms from phago-mixotrophs to photoautotrophs.</title>
        <authorList>
            <person name="Ban H."/>
            <person name="Sato S."/>
            <person name="Yoshikawa S."/>
            <person name="Yamada K."/>
            <person name="Nakamura Y."/>
            <person name="Ichinomiya M."/>
            <person name="Sato N."/>
            <person name="Blanc-Mathieu R."/>
            <person name="Endo H."/>
            <person name="Kuwata A."/>
            <person name="Ogata H."/>
        </authorList>
    </citation>
    <scope>NUCLEOTIDE SEQUENCE [LARGE SCALE GENOMIC DNA]</scope>
</reference>
<proteinExistence type="predicted"/>
<gene>
    <name evidence="2" type="ORF">TrCOL_g2884</name>
</gene>
<dbReference type="Pfam" id="PF01370">
    <property type="entry name" value="Epimerase"/>
    <property type="match status" value="1"/>
</dbReference>